<reference evidence="1" key="1">
    <citation type="journal article" date="2005" name="Proc. Natl. Acad. Sci. U.S.A.">
        <title>The psychrophilic lifestyle as revealed by the genome sequence of Colwellia psychrerythraea 34H through genomic and proteomic analyses.</title>
        <authorList>
            <person name="Methe B.A."/>
            <person name="Nelson K.E."/>
            <person name="Deming J.W."/>
            <person name="Momen B."/>
            <person name="Melamud E."/>
            <person name="Zhang X."/>
            <person name="Moult J."/>
            <person name="Madupu R."/>
            <person name="Nelson W.C."/>
            <person name="Dodson R.J."/>
            <person name="Brinkac L.M."/>
            <person name="Daugherty S.C."/>
            <person name="Durkin A.S."/>
            <person name="DeBoy R.T."/>
            <person name="Kolonay J.F."/>
            <person name="Sullivan S.A."/>
            <person name="Zhou L."/>
            <person name="Davidsen T.M."/>
            <person name="Wu M."/>
            <person name="Huston A.L."/>
            <person name="Lewis M."/>
            <person name="Weaver B."/>
            <person name="Weidman J.F."/>
            <person name="Khouri H."/>
            <person name="Utterback T.R."/>
            <person name="Feldblyum T.V."/>
            <person name="Fraser C.M."/>
        </authorList>
    </citation>
    <scope>NUCLEOTIDE SEQUENCE [LARGE SCALE GENOMIC DNA]</scope>
    <source>
        <strain evidence="1">34H</strain>
    </source>
</reference>
<evidence type="ECO:0000313" key="2">
    <source>
        <dbReference type="Proteomes" id="UP000000547"/>
    </source>
</evidence>
<dbReference type="STRING" id="167879.CPS_1024"/>
<sequence length="233" mass="25896">MASIKAINNSAHGNVKVKSNPSFIQSKTKHFAPVVVQEFISASKEFPIVFIKDAETGRFNAVVLLGLKPQENLFFDEKSWQGSYIPEALTLYPFVIHQAEGSDKALLCVDEDSALVNETIGDAFFDEKGVQKEWLTAKGEAVVDYVNKSGVTQNFIQLLLAKELLAPQTLSLNLAGQEEYTLDGLYVINEQKLNDLSDSEFSELRKTNALPAIYAILMSMQCIKKLIDRQSSK</sequence>
<proteinExistence type="predicted"/>
<dbReference type="EMBL" id="CP000083">
    <property type="protein sequence ID" value="AAZ24821.1"/>
    <property type="molecule type" value="Genomic_DNA"/>
</dbReference>
<dbReference type="RefSeq" id="WP_011041867.1">
    <property type="nucleotide sequence ID" value="NC_003910.7"/>
</dbReference>
<dbReference type="InterPro" id="IPR010836">
    <property type="entry name" value="SapC"/>
</dbReference>
<protein>
    <recommendedName>
        <fullName evidence="3">SapC family protein</fullName>
    </recommendedName>
</protein>
<organism evidence="1 2">
    <name type="scientific">Colwellia psychrerythraea (strain 34H / ATCC BAA-681)</name>
    <name type="common">Vibrio psychroerythus</name>
    <dbReference type="NCBI Taxonomy" id="167879"/>
    <lineage>
        <taxon>Bacteria</taxon>
        <taxon>Pseudomonadati</taxon>
        <taxon>Pseudomonadota</taxon>
        <taxon>Gammaproteobacteria</taxon>
        <taxon>Alteromonadales</taxon>
        <taxon>Colwelliaceae</taxon>
        <taxon>Colwellia</taxon>
    </lineage>
</organism>
<evidence type="ECO:0000313" key="1">
    <source>
        <dbReference type="EMBL" id="AAZ24821.1"/>
    </source>
</evidence>
<dbReference type="AlphaFoldDB" id="Q487J2"/>
<dbReference type="HOGENOM" id="CLU_074824_1_1_6"/>
<dbReference type="DNASU" id="3518786"/>
<gene>
    <name evidence="1" type="ordered locus">CPS_1024</name>
</gene>
<name>Q487J2_COLP3</name>
<accession>Q487J2</accession>
<dbReference type="Pfam" id="PF07277">
    <property type="entry name" value="SapC"/>
    <property type="match status" value="1"/>
</dbReference>
<evidence type="ECO:0008006" key="3">
    <source>
        <dbReference type="Google" id="ProtNLM"/>
    </source>
</evidence>
<dbReference type="KEGG" id="cps:CPS_1024"/>
<dbReference type="Proteomes" id="UP000000547">
    <property type="component" value="Chromosome"/>
</dbReference>